<dbReference type="Gene3D" id="2.40.50.140">
    <property type="entry name" value="Nucleic acid-binding proteins"/>
    <property type="match status" value="1"/>
</dbReference>
<dbReference type="InterPro" id="IPR000424">
    <property type="entry name" value="Primosome_PriB/ssb"/>
</dbReference>
<comment type="subunit">
    <text evidence="2">Homotetramer.</text>
</comment>
<keyword evidence="1 2" id="KW-0238">DNA-binding</keyword>
<dbReference type="PIRSF" id="PIRSF002070">
    <property type="entry name" value="SSB"/>
    <property type="match status" value="1"/>
</dbReference>
<protein>
    <recommendedName>
        <fullName evidence="2 3">Single-stranded DNA-binding protein</fullName>
        <shortName evidence="2">SSB</shortName>
    </recommendedName>
</protein>
<proteinExistence type="inferred from homology"/>
<dbReference type="AlphaFoldDB" id="A0A7L6N069"/>
<dbReference type="KEGG" id="tbk:HF295_01740"/>
<evidence type="ECO:0000256" key="1">
    <source>
        <dbReference type="ARBA" id="ARBA00023125"/>
    </source>
</evidence>
<comment type="caution">
    <text evidence="2">Lacks conserved residue(s) required for the propagation of feature annotation.</text>
</comment>
<dbReference type="GO" id="GO:0003697">
    <property type="term" value="F:single-stranded DNA binding"/>
    <property type="evidence" value="ECO:0007669"/>
    <property type="project" value="UniProtKB-UniRule"/>
</dbReference>
<dbReference type="PROSITE" id="PS50935">
    <property type="entry name" value="SSB"/>
    <property type="match status" value="1"/>
</dbReference>
<dbReference type="SUPFAM" id="SSF50249">
    <property type="entry name" value="Nucleic acid-binding proteins"/>
    <property type="match status" value="1"/>
</dbReference>
<evidence type="ECO:0000256" key="2">
    <source>
        <dbReference type="HAMAP-Rule" id="MF_00984"/>
    </source>
</evidence>
<dbReference type="PANTHER" id="PTHR10302:SF27">
    <property type="entry name" value="SINGLE-STRANDED DNA-BINDING PROTEIN"/>
    <property type="match status" value="1"/>
</dbReference>
<dbReference type="CDD" id="cd04496">
    <property type="entry name" value="SSB_OBF"/>
    <property type="match status" value="1"/>
</dbReference>
<organism evidence="4 5">
    <name type="scientific">Hujiaoplasma nucleasis</name>
    <dbReference type="NCBI Taxonomy" id="2725268"/>
    <lineage>
        <taxon>Bacteria</taxon>
        <taxon>Bacillati</taxon>
        <taxon>Mycoplasmatota</taxon>
        <taxon>Mollicutes</taxon>
        <taxon>Candidatus Izemoplasmatales</taxon>
        <taxon>Hujiaoplasmataceae</taxon>
        <taxon>Hujiaoplasma</taxon>
    </lineage>
</organism>
<dbReference type="NCBIfam" id="TIGR00621">
    <property type="entry name" value="ssb"/>
    <property type="match status" value="1"/>
</dbReference>
<evidence type="ECO:0000313" key="5">
    <source>
        <dbReference type="Proteomes" id="UP000512167"/>
    </source>
</evidence>
<dbReference type="EMBL" id="CP051151">
    <property type="protein sequence ID" value="QLY39650.1"/>
    <property type="molecule type" value="Genomic_DNA"/>
</dbReference>
<dbReference type="Proteomes" id="UP000512167">
    <property type="component" value="Chromosome"/>
</dbReference>
<evidence type="ECO:0000313" key="4">
    <source>
        <dbReference type="EMBL" id="QLY39650.1"/>
    </source>
</evidence>
<accession>A0A7L6N069</accession>
<keyword evidence="5" id="KW-1185">Reference proteome</keyword>
<gene>
    <name evidence="4" type="ORF">HF295_01740</name>
</gene>
<dbReference type="RefSeq" id="WP_312032128.1">
    <property type="nucleotide sequence ID" value="NZ_CP051151.1"/>
</dbReference>
<name>A0A7L6N069_9MOLU</name>
<dbReference type="InterPro" id="IPR012340">
    <property type="entry name" value="NA-bd_OB-fold"/>
</dbReference>
<dbReference type="GO" id="GO:0006260">
    <property type="term" value="P:DNA replication"/>
    <property type="evidence" value="ECO:0007669"/>
    <property type="project" value="InterPro"/>
</dbReference>
<sequence length="111" mass="12621">MNQLILVGRIVEDPELTVLDNGTKVSTVTLAVKRGFKSGENNQYETDFFKCTLWSGIAEATVNYCKKGHTVGVKARIQQTHFVQNEKKVFSYPEIIVEKITFINKPKNQEE</sequence>
<dbReference type="GO" id="GO:0009295">
    <property type="term" value="C:nucleoid"/>
    <property type="evidence" value="ECO:0007669"/>
    <property type="project" value="TreeGrafter"/>
</dbReference>
<dbReference type="InterPro" id="IPR011344">
    <property type="entry name" value="ssDNA-bd"/>
</dbReference>
<dbReference type="PANTHER" id="PTHR10302">
    <property type="entry name" value="SINGLE-STRANDED DNA-BINDING PROTEIN"/>
    <property type="match status" value="1"/>
</dbReference>
<dbReference type="Pfam" id="PF00436">
    <property type="entry name" value="SSB"/>
    <property type="match status" value="1"/>
</dbReference>
<dbReference type="HAMAP" id="MF_00984">
    <property type="entry name" value="SSB"/>
    <property type="match status" value="1"/>
</dbReference>
<evidence type="ECO:0000256" key="3">
    <source>
        <dbReference type="PIRNR" id="PIRNR002070"/>
    </source>
</evidence>
<reference evidence="4 5" key="1">
    <citation type="submission" date="2020-04" db="EMBL/GenBank/DDBJ databases">
        <authorList>
            <person name="Zheng R.K."/>
            <person name="Sun C.M."/>
        </authorList>
    </citation>
    <scope>NUCLEOTIDE SEQUENCE [LARGE SCALE GENOMIC DNA]</scope>
    <source>
        <strain evidence="5">zrk29</strain>
    </source>
</reference>